<evidence type="ECO:0000313" key="2">
    <source>
        <dbReference type="EMBL" id="SKA00263.1"/>
    </source>
</evidence>
<keyword evidence="3" id="KW-1185">Reference proteome</keyword>
<proteinExistence type="predicted"/>
<dbReference type="RefSeq" id="WP_078665641.1">
    <property type="nucleotide sequence ID" value="NZ_FUXM01000017.1"/>
</dbReference>
<organism evidence="2 3">
    <name type="scientific">Carboxydocella sporoproducens DSM 16521</name>
    <dbReference type="NCBI Taxonomy" id="1121270"/>
    <lineage>
        <taxon>Bacteria</taxon>
        <taxon>Bacillati</taxon>
        <taxon>Bacillota</taxon>
        <taxon>Clostridia</taxon>
        <taxon>Eubacteriales</taxon>
        <taxon>Clostridiales Family XVI. Incertae Sedis</taxon>
        <taxon>Carboxydocella</taxon>
    </lineage>
</organism>
<gene>
    <name evidence="2" type="ORF">SAMN02745885_01584</name>
</gene>
<evidence type="ECO:0000256" key="1">
    <source>
        <dbReference type="SAM" id="Phobius"/>
    </source>
</evidence>
<keyword evidence="1" id="KW-0812">Transmembrane</keyword>
<reference evidence="3" key="1">
    <citation type="submission" date="2017-02" db="EMBL/GenBank/DDBJ databases">
        <authorList>
            <person name="Varghese N."/>
            <person name="Submissions S."/>
        </authorList>
    </citation>
    <scope>NUCLEOTIDE SEQUENCE [LARGE SCALE GENOMIC DNA]</scope>
    <source>
        <strain evidence="3">DSM 16521</strain>
    </source>
</reference>
<dbReference type="Proteomes" id="UP000189933">
    <property type="component" value="Unassembled WGS sequence"/>
</dbReference>
<dbReference type="OrthoDB" id="1721427at2"/>
<protein>
    <submittedName>
        <fullName evidence="2">Uncharacterized protein</fullName>
    </submittedName>
</protein>
<accession>A0A1T4Q934</accession>
<dbReference type="Gene3D" id="2.50.20.20">
    <property type="match status" value="1"/>
</dbReference>
<name>A0A1T4Q934_9FIRM</name>
<sequence length="228" mass="26275">MGKNRYWIFITFSLAIIAVLAAASWWWLTRPLSPEQILQNLPRQMVQLQSYEFQNRAWLEVDGKKQDLSDLQGVKVGQDVHLQGQLLKTPLDYYQVKGKIYLKDPYGRWQQMPPPQAGSQDLIEILLSSWGLLDWGQGLKATDQITEAKVAGVNCYRITTTPRITNPYLNQAFGQFKGTLWLDQKEGKLYRVMLTGTHQKNPGVKIFINLDFRRHNQINQPLKPPVIP</sequence>
<feature type="transmembrane region" description="Helical" evidence="1">
    <location>
        <begin position="6"/>
        <end position="28"/>
    </location>
</feature>
<dbReference type="AlphaFoldDB" id="A0A1T4Q934"/>
<dbReference type="EMBL" id="FUXM01000017">
    <property type="protein sequence ID" value="SKA00263.1"/>
    <property type="molecule type" value="Genomic_DNA"/>
</dbReference>
<keyword evidence="1" id="KW-0472">Membrane</keyword>
<evidence type="ECO:0000313" key="3">
    <source>
        <dbReference type="Proteomes" id="UP000189933"/>
    </source>
</evidence>
<keyword evidence="1" id="KW-1133">Transmembrane helix</keyword>